<reference evidence="10 11" key="1">
    <citation type="submission" date="2020-06" db="EMBL/GenBank/DDBJ databases">
        <authorList>
            <person name="Li R."/>
            <person name="Bekaert M."/>
        </authorList>
    </citation>
    <scope>NUCLEOTIDE SEQUENCE [LARGE SCALE GENOMIC DNA]</scope>
    <source>
        <strain evidence="11">wild</strain>
    </source>
</reference>
<dbReference type="Pfam" id="PF18139">
    <property type="entry name" value="LSDAT_euk"/>
    <property type="match status" value="1"/>
</dbReference>
<dbReference type="EMBL" id="CACVKT020002709">
    <property type="protein sequence ID" value="CAC5379431.1"/>
    <property type="molecule type" value="Genomic_DNA"/>
</dbReference>
<dbReference type="InterPro" id="IPR057366">
    <property type="entry name" value="TRPM-like"/>
</dbReference>
<evidence type="ECO:0000313" key="10">
    <source>
        <dbReference type="EMBL" id="CAC5379431.1"/>
    </source>
</evidence>
<evidence type="ECO:0000256" key="5">
    <source>
        <dbReference type="ARBA" id="ARBA00023065"/>
    </source>
</evidence>
<feature type="domain" description="TRPM-like" evidence="9">
    <location>
        <begin position="485"/>
        <end position="716"/>
    </location>
</feature>
<dbReference type="AlphaFoldDB" id="A0A6J8B7L7"/>
<dbReference type="Pfam" id="PF25508">
    <property type="entry name" value="TRPM2"/>
    <property type="match status" value="1"/>
</dbReference>
<keyword evidence="6" id="KW-0472">Membrane</keyword>
<comment type="subcellular location">
    <subcellularLocation>
        <location evidence="1">Membrane</location>
        <topology evidence="1">Multi-pass membrane protein</topology>
    </subcellularLocation>
</comment>
<keyword evidence="11" id="KW-1185">Reference proteome</keyword>
<dbReference type="PANTHER" id="PTHR13800">
    <property type="entry name" value="TRANSIENT RECEPTOR POTENTIAL CATION CHANNEL, SUBFAMILY M, MEMBER 6"/>
    <property type="match status" value="1"/>
</dbReference>
<dbReference type="PANTHER" id="PTHR13800:SF12">
    <property type="entry name" value="TRANSIENT RECEPTOR POTENTIAL CATION CHANNEL SUBFAMILY M MEMBER-LIKE 2"/>
    <property type="match status" value="1"/>
</dbReference>
<dbReference type="GO" id="GO:0005886">
    <property type="term" value="C:plasma membrane"/>
    <property type="evidence" value="ECO:0007669"/>
    <property type="project" value="TreeGrafter"/>
</dbReference>
<dbReference type="InterPro" id="IPR041491">
    <property type="entry name" value="TRPM_SLOG"/>
</dbReference>
<evidence type="ECO:0000256" key="4">
    <source>
        <dbReference type="ARBA" id="ARBA00022989"/>
    </source>
</evidence>
<evidence type="ECO:0000259" key="8">
    <source>
        <dbReference type="Pfam" id="PF18139"/>
    </source>
</evidence>
<evidence type="ECO:0000259" key="9">
    <source>
        <dbReference type="Pfam" id="PF25508"/>
    </source>
</evidence>
<keyword evidence="4" id="KW-1133">Transmembrane helix</keyword>
<keyword evidence="3" id="KW-0812">Transmembrane</keyword>
<protein>
    <submittedName>
        <fullName evidence="10">Uncharacterized protein</fullName>
    </submittedName>
</protein>
<accession>A0A6J8B7L7</accession>
<keyword evidence="7" id="KW-0407">Ion channel</keyword>
<keyword evidence="5" id="KW-0406">Ion transport</keyword>
<evidence type="ECO:0000313" key="11">
    <source>
        <dbReference type="Proteomes" id="UP000507470"/>
    </source>
</evidence>
<dbReference type="GO" id="GO:0099604">
    <property type="term" value="F:ligand-gated calcium channel activity"/>
    <property type="evidence" value="ECO:0007669"/>
    <property type="project" value="TreeGrafter"/>
</dbReference>
<gene>
    <name evidence="10" type="ORF">MCOR_15500</name>
</gene>
<evidence type="ECO:0000256" key="6">
    <source>
        <dbReference type="ARBA" id="ARBA00023136"/>
    </source>
</evidence>
<feature type="domain" description="TRPM SLOG" evidence="8">
    <location>
        <begin position="18"/>
        <end position="260"/>
    </location>
</feature>
<organism evidence="10 11">
    <name type="scientific">Mytilus coruscus</name>
    <name type="common">Sea mussel</name>
    <dbReference type="NCBI Taxonomy" id="42192"/>
    <lineage>
        <taxon>Eukaryota</taxon>
        <taxon>Metazoa</taxon>
        <taxon>Spiralia</taxon>
        <taxon>Lophotrochozoa</taxon>
        <taxon>Mollusca</taxon>
        <taxon>Bivalvia</taxon>
        <taxon>Autobranchia</taxon>
        <taxon>Pteriomorphia</taxon>
        <taxon>Mytilida</taxon>
        <taxon>Mytiloidea</taxon>
        <taxon>Mytilidae</taxon>
        <taxon>Mytilinae</taxon>
        <taxon>Mytilus</taxon>
    </lineage>
</organism>
<proteinExistence type="predicted"/>
<evidence type="ECO:0000256" key="3">
    <source>
        <dbReference type="ARBA" id="ARBA00022692"/>
    </source>
</evidence>
<dbReference type="Proteomes" id="UP000507470">
    <property type="component" value="Unassembled WGS sequence"/>
</dbReference>
<keyword evidence="2" id="KW-0813">Transport</keyword>
<dbReference type="InterPro" id="IPR050927">
    <property type="entry name" value="TRPM"/>
</dbReference>
<evidence type="ECO:0000256" key="1">
    <source>
        <dbReference type="ARBA" id="ARBA00004141"/>
    </source>
</evidence>
<name>A0A6J8B7L7_MYTCO</name>
<evidence type="ECO:0000256" key="2">
    <source>
        <dbReference type="ARBA" id="ARBA00022448"/>
    </source>
</evidence>
<dbReference type="OrthoDB" id="310870at2759"/>
<evidence type="ECO:0000256" key="7">
    <source>
        <dbReference type="ARBA" id="ARBA00023303"/>
    </source>
</evidence>
<sequence>MEKQDEEIRWKELLQRNLPEKWKLPKPEAIISITGVCHQFNIKDKFNLKRDLIKAVISTGFWIVTCGTESGAVQFIEDAVNEHIVLKDCHIPIIGILSQRVHDEFKISESEKTFERWKANERKWVKLSSKSTSEALDPNHTQFIFTESSKRKQTGSTATSECREAFENFLSNINTKDKDAECKIKPDETENILPVVLVLIEGGIDPLRTAWSVLNNNNHVIVIKGSGGAANFLASRCHASRESNGDTSDTDMTELMKECFEDDSIFILKEIRRLSKLCLEKDKEEKSRSGFNLITIYSVDDKTAGVDEYIQNAMFDIYKVFYANKMKRITKKSAKEKHCETVIKKQLKLVKQWKRCDIAETEIFISKNRNELSALQTTINKKMMTELRKKMEQLLTYIDNNFKSECDLGLMSMKEQFATCISQVYRGKPSYVKSLPESLQNIKQYLQQNSIHVKPDKQEEYTDVKTKFREIRNTILDECSRDGVSDLLEESLTANRTDLVKLIIDRIDDMQSFVLLYIPLIYQKSIWKSEEVLAIQLIEQQWKKHSAEDKNIVKITNKILVSVDNFIKDLLGDTNFDLYKLITENNEKDKEKPEEIQLAYVEYPFYHLFVWAVLVNWKEMAMIFWKHDTDKTCSALFACAVLNELAEKAHYSNHMDLCIVLRENASDFETLACNVMTEMYRQDRETALKTLVTNVDRYNSTPLAIAYSQNLRTFMAITASQAKLNSIWMGDIALYTSSWRIGMAVFFPMLIIQNIGFITIEKKNVTSKQIKPAEIRCEIINNKSYRLDRFDGKKNKENQDKTPEDRKMNSFLWIVYCVYLPGDISESGGPDVFCGNELGDMEHKECTIDTDHYESDDELNSENESLVEMTDEEMTNAIV</sequence>